<reference evidence="1 2" key="2">
    <citation type="journal article" date="2014" name="FEMS Microbiol. Lett.">
        <title>Draft genomic DNA sequence of the facultatively methylotrophic bacterium Acidomonas methanolica type strain MB58.</title>
        <authorList>
            <person name="Higashiura N."/>
            <person name="Hadano H."/>
            <person name="Hirakawa H."/>
            <person name="Matsutani M."/>
            <person name="Takabe S."/>
            <person name="Matsushita K."/>
            <person name="Azuma Y."/>
        </authorList>
    </citation>
    <scope>NUCLEOTIDE SEQUENCE [LARGE SCALE GENOMIC DNA]</scope>
    <source>
        <strain evidence="1 2">MB58</strain>
    </source>
</reference>
<dbReference type="OrthoDB" id="5450902at2"/>
<comment type="caution">
    <text evidence="1">The sequence shown here is derived from an EMBL/GenBank/DDBJ whole genome shotgun (WGS) entry which is preliminary data.</text>
</comment>
<proteinExistence type="predicted"/>
<dbReference type="RefSeq" id="WP_052511725.1">
    <property type="nucleotide sequence ID" value="NZ_BAND01000021.1"/>
</dbReference>
<sequence>MLSEPILLLETREGVIAGTLPDALSRLCDYTLTGFDGLAAHQRYAWDLFLYQLAALALHRSGEATAAEDDAEWRNLADPSAWRARLEALTPDVADTGWSLVVDDLTKPAFMQPPIGTGRLDGYSIAGYTPDEIDLLITAKNHDVKMARAATAEARHWLFALVTLQTLQGYSGRGNFGIARMNGGFASRPLVMRTPGRDLAACFRRGVQAALAARAKALDVAQSNFAESGLGLLWLEPWDREEGIPTQRLDPLFIEICRRVRLLRDAGGQITAWGRASNTARVATIKEAKGNLGDAWTPLNRAESSALTVGGGGFDYRLITRLIANQEFLLPEAAMPRADDPLDAVWLRCAVLVRGQGKTEGLHERWVRLPGRKNLNALSKLSQGMVADAAEAKQALKLALLLYFQGGPEKLKFDDRRPDGILDSYEQEVDRVFFDHLRARAAADDDDEAALSAEAAWRATLAGLARGLFEKTTETFSPPFSRQERAKALGQGMLNGKLRKAQLLPSYAETEEETDDAA</sequence>
<organism evidence="1 2">
    <name type="scientific">Acidomonas methanolica NBRC 104435</name>
    <dbReference type="NCBI Taxonomy" id="1231351"/>
    <lineage>
        <taxon>Bacteria</taxon>
        <taxon>Pseudomonadati</taxon>
        <taxon>Pseudomonadota</taxon>
        <taxon>Alphaproteobacteria</taxon>
        <taxon>Acetobacterales</taxon>
        <taxon>Acetobacteraceae</taxon>
        <taxon>Acidomonas</taxon>
    </lineage>
</organism>
<name>A0A023D2K6_ACIMT</name>
<gene>
    <name evidence="1" type="ORF">Amme_021_003</name>
</gene>
<keyword evidence="2" id="KW-1185">Reference proteome</keyword>
<protein>
    <submittedName>
        <fullName evidence="1">CRISPR-associated protein Cse1</fullName>
    </submittedName>
</protein>
<dbReference type="Proteomes" id="UP000019760">
    <property type="component" value="Unassembled WGS sequence"/>
</dbReference>
<evidence type="ECO:0000313" key="2">
    <source>
        <dbReference type="Proteomes" id="UP000019760"/>
    </source>
</evidence>
<dbReference type="EMBL" id="BAND01000021">
    <property type="protein sequence ID" value="GAJ28388.1"/>
    <property type="molecule type" value="Genomic_DNA"/>
</dbReference>
<reference evidence="2" key="1">
    <citation type="journal article" date="2014" name="FEMS Microbiol. Lett.">
        <title>Draft Genomic DNA Sequence of the Facultatively Methylotrophic Bacterium Acidomonas methanolica type strain MB58.</title>
        <authorList>
            <person name="Higashiura N."/>
            <person name="Hadano H."/>
            <person name="Hirakawa H."/>
            <person name="Matsutani M."/>
            <person name="Takabe S."/>
            <person name="Matsushita K."/>
            <person name="Azuma Y."/>
        </authorList>
    </citation>
    <scope>NUCLEOTIDE SEQUENCE [LARGE SCALE GENOMIC DNA]</scope>
    <source>
        <strain evidence="2">MB58</strain>
    </source>
</reference>
<evidence type="ECO:0000313" key="1">
    <source>
        <dbReference type="EMBL" id="GAJ28388.1"/>
    </source>
</evidence>
<dbReference type="AlphaFoldDB" id="A0A023D2K6"/>
<accession>A0A023D2K6</accession>